<reference evidence="1" key="1">
    <citation type="submission" date="2009-12" db="EMBL/GenBank/DDBJ databases">
        <authorList>
            <person name="Weinstock G."/>
            <person name="Sodergren E."/>
            <person name="Clifton S."/>
            <person name="Fulton L."/>
            <person name="Fulton B."/>
            <person name="Courtney L."/>
            <person name="Fronick C."/>
            <person name="Harrison M."/>
            <person name="Strong C."/>
            <person name="Farmer C."/>
            <person name="Delahaunty K."/>
            <person name="Markovic C."/>
            <person name="Hall O."/>
            <person name="Minx P."/>
            <person name="Tomlinson C."/>
            <person name="Mitreva M."/>
            <person name="Nelson J."/>
            <person name="Hou S."/>
            <person name="Wollam A."/>
            <person name="Pepin K.H."/>
            <person name="Johnson M."/>
            <person name="Bhonagiri V."/>
            <person name="Nash W.E."/>
            <person name="Warren W."/>
            <person name="Chinwalla A."/>
            <person name="Mardis E.R."/>
            <person name="Wilson R.K."/>
        </authorList>
    </citation>
    <scope>NUCLEOTIDE SEQUENCE [LARGE SCALE GENOMIC DNA]</scope>
    <source>
        <strain evidence="1">DSM 15176</strain>
    </source>
</reference>
<keyword evidence="2" id="KW-1185">Reference proteome</keyword>
<organism evidence="1 2">
    <name type="scientific">Subdoligranulum variabile DSM 15176</name>
    <dbReference type="NCBI Taxonomy" id="411471"/>
    <lineage>
        <taxon>Bacteria</taxon>
        <taxon>Bacillati</taxon>
        <taxon>Bacillota</taxon>
        <taxon>Clostridia</taxon>
        <taxon>Eubacteriales</taxon>
        <taxon>Oscillospiraceae</taxon>
        <taxon>Subdoligranulum</taxon>
    </lineage>
</organism>
<gene>
    <name evidence="1" type="ORF">SUBVAR_04090</name>
</gene>
<dbReference type="Proteomes" id="UP000003438">
    <property type="component" value="Unassembled WGS sequence"/>
</dbReference>
<protein>
    <submittedName>
        <fullName evidence="1">Uncharacterized protein</fullName>
    </submittedName>
</protein>
<dbReference type="STRING" id="411471.SUBVAR_04090"/>
<accession>D1PIC5</accession>
<dbReference type="EMBL" id="ACBY02000010">
    <property type="protein sequence ID" value="EFB77510.1"/>
    <property type="molecule type" value="Genomic_DNA"/>
</dbReference>
<proteinExistence type="predicted"/>
<name>D1PIC5_9FIRM</name>
<comment type="caution">
    <text evidence="1">The sequence shown here is derived from an EMBL/GenBank/DDBJ whole genome shotgun (WGS) entry which is preliminary data.</text>
</comment>
<dbReference type="RefSeq" id="WP_007045537.1">
    <property type="nucleotide sequence ID" value="NZ_GG704769.1"/>
</dbReference>
<sequence length="255" mass="27339">MTRKSLWTRIRLVVAACLALPFLCFGVWDAVLVVTAPFALPAGEDLPAAGRQNATACLLYGCAHSLSQSLQGDTNGWTADTAASPTGLRTDLAARLDALTAGGILDEVQRQALQTALDDPAHLTLTRYTLGSNLEQWTLERARSDQDPNGPVRRWPGLYFQAIFTAEGVPVLLDLQNGPAAPLPAWEELLTFCGLDGFSDWQPQTLNGYAGSHGDARYSADACLYARLDGAAGLGWRIISMTPGEMEVFQADTTG</sequence>
<dbReference type="AlphaFoldDB" id="D1PIC5"/>
<evidence type="ECO:0000313" key="2">
    <source>
        <dbReference type="Proteomes" id="UP000003438"/>
    </source>
</evidence>
<dbReference type="HOGENOM" id="CLU_1089582_0_0_9"/>
<evidence type="ECO:0000313" key="1">
    <source>
        <dbReference type="EMBL" id="EFB77510.1"/>
    </source>
</evidence>